<dbReference type="Proteomes" id="UP000031549">
    <property type="component" value="Unassembled WGS sequence"/>
</dbReference>
<accession>A0A846HA77</accession>
<name>A0A846HA77_9CYAN</name>
<dbReference type="PANTHER" id="PTHR42815:SF2">
    <property type="entry name" value="FAD-BINDING, PUTATIVE (AFU_ORTHOLOGUE AFUA_6G07600)-RELATED"/>
    <property type="match status" value="1"/>
</dbReference>
<dbReference type="Pfam" id="PF01243">
    <property type="entry name" value="PNPOx_N"/>
    <property type="match status" value="1"/>
</dbReference>
<evidence type="ECO:0000313" key="2">
    <source>
        <dbReference type="EMBL" id="NEU74242.1"/>
    </source>
</evidence>
<dbReference type="InterPro" id="IPR011576">
    <property type="entry name" value="Pyridox_Oxase_N"/>
</dbReference>
<protein>
    <submittedName>
        <fullName evidence="2">Pyridoxamine 5'-phosphate oxidase</fullName>
    </submittedName>
</protein>
<dbReference type="PANTHER" id="PTHR42815">
    <property type="entry name" value="FAD-BINDING, PUTATIVE (AFU_ORTHOLOGUE AFUA_6G07600)-RELATED"/>
    <property type="match status" value="1"/>
</dbReference>
<reference evidence="2 3" key="1">
    <citation type="journal article" date="2015" name="Genome Announc.">
        <title>Draft Genome Sequence of Cyanobacterium Hassallia byssoidea Strain VB512170, Isolated from Monuments in India.</title>
        <authorList>
            <person name="Singh D."/>
            <person name="Chandrababunaidu M.M."/>
            <person name="Panda A."/>
            <person name="Sen D."/>
            <person name="Bhattacharyya S."/>
            <person name="Adhikary S.P."/>
            <person name="Tripathy S."/>
        </authorList>
    </citation>
    <scope>NUCLEOTIDE SEQUENCE [LARGE SCALE GENOMIC DNA]</scope>
    <source>
        <strain evidence="2 3">VB512170</strain>
    </source>
</reference>
<sequence>MSIANPFHDGEQLIQQRFGEVEIAQRNGQIIADKIIPGALKFIEQQPMVVLGSVDVSENVWASILFGSPGFISAVDQSTVEFDLNQAVCNSLDPFWTNIEHNPQIGMLVIELATRRRLRINGKVTRLSETELQLNVWESYPNCPKYIQRRHITRNHKTTTSKAARTGLTLSAEQSALIATADTFFVASAHPIRGVDASHRGGNPGFVRVLDDRTLRIPDYAGNSMFNTLGNFVENPHAGLIFLDFERNVSLQLIGRPEILWELDDPTNETNGTRRYWTLFVEQWLESSLPQSFRWELLDYSPYNP</sequence>
<comment type="caution">
    <text evidence="2">The sequence shown here is derived from an EMBL/GenBank/DDBJ whole genome shotgun (WGS) entry which is preliminary data.</text>
</comment>
<dbReference type="RefSeq" id="WP_039740181.1">
    <property type="nucleotide sequence ID" value="NZ_JTCM02000037.1"/>
</dbReference>
<gene>
    <name evidence="2" type="ORF">PI95_017165</name>
</gene>
<dbReference type="InterPro" id="IPR012349">
    <property type="entry name" value="Split_barrel_FMN-bd"/>
</dbReference>
<dbReference type="SUPFAM" id="SSF50475">
    <property type="entry name" value="FMN-binding split barrel"/>
    <property type="match status" value="2"/>
</dbReference>
<dbReference type="EMBL" id="JTCM02000037">
    <property type="protein sequence ID" value="NEU74242.1"/>
    <property type="molecule type" value="Genomic_DNA"/>
</dbReference>
<keyword evidence="3" id="KW-1185">Reference proteome</keyword>
<proteinExistence type="predicted"/>
<dbReference type="AlphaFoldDB" id="A0A846HA77"/>
<dbReference type="Gene3D" id="2.30.110.10">
    <property type="entry name" value="Electron Transport, Fmn-binding Protein, Chain A"/>
    <property type="match status" value="2"/>
</dbReference>
<feature type="domain" description="Pyridoxamine 5'-phosphate oxidase N-terminal" evidence="1">
    <location>
        <begin position="41"/>
        <end position="138"/>
    </location>
</feature>
<evidence type="ECO:0000313" key="3">
    <source>
        <dbReference type="Proteomes" id="UP000031549"/>
    </source>
</evidence>
<organism evidence="2 3">
    <name type="scientific">Hassallia byssoidea VB512170</name>
    <dbReference type="NCBI Taxonomy" id="1304833"/>
    <lineage>
        <taxon>Bacteria</taxon>
        <taxon>Bacillati</taxon>
        <taxon>Cyanobacteriota</taxon>
        <taxon>Cyanophyceae</taxon>
        <taxon>Nostocales</taxon>
        <taxon>Tolypothrichaceae</taxon>
        <taxon>Hassallia</taxon>
    </lineage>
</organism>
<evidence type="ECO:0000259" key="1">
    <source>
        <dbReference type="Pfam" id="PF01243"/>
    </source>
</evidence>